<evidence type="ECO:0000313" key="7">
    <source>
        <dbReference type="EMBL" id="SDF83855.1"/>
    </source>
</evidence>
<sequence length="1716" mass="194564">MDIIKKRSKSALNAILVLILIVSNIPFKVFSNVYAQENPNHNALKLIYFDSGWQILLNSNNNIEPTDQTLEFETKTNFEKVNSFQLITSQQEIIPMRIVNNQTDFNMAIKNYMQYREEMEVYQQDNALYEEDYQTYLEAKKQNDHEWQAYQAAWETYQQEYAKYEQDLEAYWTQYNQLIESGVEIPSDLVEPQIPNQPDLIEPEALTIEEPIAPENPYNEQKEKLWQVGFKMNANEEVYQFWIPKAYFKHTLEVGVKRSDSISKSFTVKVVTHFSNMKITAQQSVAKNDSGNKEKEIGSKEESTTVTILDDNATTINQKNRESSEEDQKEDKSNLVNLEPILKDEILVQVDQPLLPENVLENYSDLSKEVLYDWEEAIDTSQTGRFKTILSITFPDGETIKIPVEYEVIALLSKVQARASTDPTTPAENKFNIFALDQFDNPVPNVEVQLFHYRRSYENFFKFDLYLVNNNSNLTSFTGSTGYTSYYNVPRETSYSYFYVNLLNTPNGYSHPTINLLESNPSILANNFYQKKGSYYGAYDLSVSGAINSDYDNAYRPIAKNGREVLNNSALIRLKLLLTNLTFKKVDQKTKQPLSNAVYKLSKRGDPAFSQTVISNNQGALDFNNLSYGSYELKEINAPDGYLENEKTILFDIDQNTDKTAVFAKNFRESYKGNITSLGDIPPVLENKPNHLRIRKVNKQGDLLEGANFTLKSLSGTVISKDNTSSSGIFDYMRLLEGTYLLTENTAPIGYYVPQKNIWTLVVNADGKISLQGNTSNISEIASIDDSQVFNILNQEHTRDFSFTKIGLNEEHLAGAIFDLKKTQPIKADIGSVTTDTSGEVRFNDLTVGTYELIERKTPPGYVKQNYKTIFDLELLADNSGLVIKNIQTINMDTQEKVDVPLLKRNQISNLYEYTNTRESYSFFKADQKGNPLSGAQFRVVNDKKPEDVLIKTSDSKGRITLNRTATKPNSTFTIQEIRAPLGYQKSQAEWKIKTNQFGQVEMLLPPGSSEFTGKSVVDGSANQIKMTNKLLTYTILFTKVGLNDLPLAGAKFTLTPVIKNDHGDYLDDPGKSSLETESQSDGKVIFKDLPLGFYRLRETQAPTGYIEHTNAYDIIEIKLDEQENKYIADPLPDYNQLLTGDDNQGYIISNQVDSNFKIVKYGYSDKGQKIDAFDELVIPLPGVQFELKGIEGKNYLQTATTNVTGTAGFSDVETGKYELKELSAPNTHLKSDNVYQIEIISDSGGIRPEITRLSGTDEDDFLTKDILGNYRLDFAINRENPTNIKFIKVADNIEGLNVEAMTPLEGATFQIYEYDTLNQERMGKPLRTMFTGTDGLIEFKNLPVGKTYQVVETQSPVNYQTVSDGGVSAMVEVSDHGKATWLSPSDNHWKFETSDKIPRVINRFHPIEIHFWKRDDINNQNGNYGNAVVGAEFTLTRMDGDPASGLTASNESWTASSDSDGRVNFSDKFINYRPKRTNDNYVYFQLKETFVPDGYRNITKPVVIQVDKNNDVTVMPDELIKNENAIVLDANKGYVVINELIRTDFSFKKIDGEDPTTKITGSIFRLKSKAEDNKDRRLIDQVITQNKFDDLIFNDLPLGKYQLVEEKAPAGYKLLGQPLNIEIIEATYSEGNKKGQAEFIFDDRQADFISKRDTNSDGIANEIVVMNYQSHDLILTGGTGVLIYLISGLILMALTSFYYLLSNKHTKKEQTNEKK</sequence>
<dbReference type="OrthoDB" id="1744455at2"/>
<feature type="domain" description="SpaA-like prealbumin fold" evidence="6">
    <location>
        <begin position="1180"/>
        <end position="1243"/>
    </location>
</feature>
<evidence type="ECO:0000256" key="4">
    <source>
        <dbReference type="SAM" id="Phobius"/>
    </source>
</evidence>
<feature type="domain" description="SpaA-like prealbumin fold" evidence="6">
    <location>
        <begin position="800"/>
        <end position="871"/>
    </location>
</feature>
<dbReference type="PANTHER" id="PTHR36108">
    <property type="entry name" value="COLOSSIN-B-RELATED"/>
    <property type="match status" value="1"/>
</dbReference>
<comment type="similarity">
    <text evidence="1">Belongs to the serine-aspartate repeat-containing protein (SDr) family.</text>
</comment>
<dbReference type="SUPFAM" id="SSF49478">
    <property type="entry name" value="Cna protein B-type domain"/>
    <property type="match status" value="3"/>
</dbReference>
<accession>A0A1G7PC20</accession>
<feature type="domain" description="SpaA-like prealbumin fold" evidence="6">
    <location>
        <begin position="1422"/>
        <end position="1515"/>
    </location>
</feature>
<dbReference type="Pfam" id="PF08428">
    <property type="entry name" value="Rib"/>
    <property type="match status" value="1"/>
</dbReference>
<keyword evidence="3" id="KW-0732">Signal</keyword>
<feature type="domain" description="SpaA-like prealbumin fold" evidence="6">
    <location>
        <begin position="1301"/>
        <end position="1365"/>
    </location>
</feature>
<feature type="domain" description="SpaA-like prealbumin fold" evidence="6">
    <location>
        <begin position="921"/>
        <end position="999"/>
    </location>
</feature>
<protein>
    <submittedName>
        <fullName evidence="7">Cna protein B-type domain-containing protein</fullName>
    </submittedName>
</protein>
<gene>
    <name evidence="7" type="ORF">SAMN05421791_101199</name>
</gene>
<evidence type="ECO:0000256" key="1">
    <source>
        <dbReference type="ARBA" id="ARBA00007257"/>
    </source>
</evidence>
<keyword evidence="8" id="KW-1185">Reference proteome</keyword>
<evidence type="ECO:0000259" key="5">
    <source>
        <dbReference type="Pfam" id="PF08428"/>
    </source>
</evidence>
<dbReference type="Proteomes" id="UP000199708">
    <property type="component" value="Unassembled WGS sequence"/>
</dbReference>
<keyword evidence="4" id="KW-1133">Transmembrane helix</keyword>
<keyword evidence="2" id="KW-0964">Secreted</keyword>
<evidence type="ECO:0000313" key="8">
    <source>
        <dbReference type="Proteomes" id="UP000199708"/>
    </source>
</evidence>
<keyword evidence="4" id="KW-0472">Membrane</keyword>
<feature type="domain" description="SpaA-like prealbumin fold" evidence="6">
    <location>
        <begin position="1036"/>
        <end position="1123"/>
    </location>
</feature>
<evidence type="ECO:0000256" key="2">
    <source>
        <dbReference type="ARBA" id="ARBA00022525"/>
    </source>
</evidence>
<evidence type="ECO:0000259" key="6">
    <source>
        <dbReference type="Pfam" id="PF17802"/>
    </source>
</evidence>
<dbReference type="Pfam" id="PF17802">
    <property type="entry name" value="SpaA"/>
    <property type="match status" value="9"/>
</dbReference>
<feature type="domain" description="SpaA-like prealbumin fold" evidence="6">
    <location>
        <begin position="1545"/>
        <end position="1627"/>
    </location>
</feature>
<keyword evidence="4" id="KW-0812">Transmembrane</keyword>
<dbReference type="PANTHER" id="PTHR36108:SF13">
    <property type="entry name" value="COLOSSIN-B-RELATED"/>
    <property type="match status" value="1"/>
</dbReference>
<organism evidence="7 8">
    <name type="scientific">Facklamia miroungae</name>
    <dbReference type="NCBI Taxonomy" id="120956"/>
    <lineage>
        <taxon>Bacteria</taxon>
        <taxon>Bacillati</taxon>
        <taxon>Bacillota</taxon>
        <taxon>Bacilli</taxon>
        <taxon>Lactobacillales</taxon>
        <taxon>Aerococcaceae</taxon>
        <taxon>Facklamia</taxon>
    </lineage>
</organism>
<dbReference type="InterPro" id="IPR013783">
    <property type="entry name" value="Ig-like_fold"/>
</dbReference>
<dbReference type="RefSeq" id="WP_090288903.1">
    <property type="nucleotide sequence ID" value="NZ_FNCK01000001.1"/>
</dbReference>
<dbReference type="EMBL" id="FNCK01000001">
    <property type="protein sequence ID" value="SDF83855.1"/>
    <property type="molecule type" value="Genomic_DNA"/>
</dbReference>
<dbReference type="InterPro" id="IPR041033">
    <property type="entry name" value="SpaA_PFL_dom_1"/>
</dbReference>
<dbReference type="STRING" id="120956.SAMN05421791_101199"/>
<proteinExistence type="inferred from homology"/>
<feature type="domain" description="SpaA-like prealbumin fold" evidence="6">
    <location>
        <begin position="580"/>
        <end position="662"/>
    </location>
</feature>
<name>A0A1G7PC20_9LACT</name>
<dbReference type="InterPro" id="IPR059115">
    <property type="entry name" value="Rib"/>
</dbReference>
<evidence type="ECO:0000256" key="3">
    <source>
        <dbReference type="ARBA" id="ARBA00022729"/>
    </source>
</evidence>
<feature type="transmembrane region" description="Helical" evidence="4">
    <location>
        <begin position="1682"/>
        <end position="1702"/>
    </location>
</feature>
<feature type="domain" description="Rib" evidence="5">
    <location>
        <begin position="339"/>
        <end position="408"/>
    </location>
</feature>
<dbReference type="Gene3D" id="2.60.40.10">
    <property type="entry name" value="Immunoglobulins"/>
    <property type="match status" value="9"/>
</dbReference>
<feature type="domain" description="SpaA-like prealbumin fold" evidence="6">
    <location>
        <begin position="691"/>
        <end position="772"/>
    </location>
</feature>
<reference evidence="7 8" key="1">
    <citation type="submission" date="2016-10" db="EMBL/GenBank/DDBJ databases">
        <authorList>
            <person name="de Groot N.N."/>
        </authorList>
    </citation>
    <scope>NUCLEOTIDE SEQUENCE [LARGE SCALE GENOMIC DNA]</scope>
    <source>
        <strain evidence="7 8">ATCC BAA-466</strain>
    </source>
</reference>